<dbReference type="PROSITE" id="PS00216">
    <property type="entry name" value="SUGAR_TRANSPORT_1"/>
    <property type="match status" value="1"/>
</dbReference>
<accession>A0A423UBI5</accession>
<feature type="transmembrane region" description="Helical" evidence="6">
    <location>
        <begin position="447"/>
        <end position="470"/>
    </location>
</feature>
<organism evidence="8 9">
    <name type="scientific">Penaeus vannamei</name>
    <name type="common">Whiteleg shrimp</name>
    <name type="synonym">Litopenaeus vannamei</name>
    <dbReference type="NCBI Taxonomy" id="6689"/>
    <lineage>
        <taxon>Eukaryota</taxon>
        <taxon>Metazoa</taxon>
        <taxon>Ecdysozoa</taxon>
        <taxon>Arthropoda</taxon>
        <taxon>Crustacea</taxon>
        <taxon>Multicrustacea</taxon>
        <taxon>Malacostraca</taxon>
        <taxon>Eumalacostraca</taxon>
        <taxon>Eucarida</taxon>
        <taxon>Decapoda</taxon>
        <taxon>Dendrobranchiata</taxon>
        <taxon>Penaeoidea</taxon>
        <taxon>Penaeidae</taxon>
        <taxon>Penaeus</taxon>
    </lineage>
</organism>
<reference evidence="8 9" key="2">
    <citation type="submission" date="2019-01" db="EMBL/GenBank/DDBJ databases">
        <title>The decoding of complex shrimp genome reveals the adaptation for benthos swimmer, frequently molting mechanism and breeding impact on genome.</title>
        <authorList>
            <person name="Sun Y."/>
            <person name="Gao Y."/>
            <person name="Yu Y."/>
        </authorList>
    </citation>
    <scope>NUCLEOTIDE SEQUENCE [LARGE SCALE GENOMIC DNA]</scope>
    <source>
        <tissue evidence="8">Muscle</tissue>
    </source>
</reference>
<comment type="subcellular location">
    <subcellularLocation>
        <location evidence="1">Membrane</location>
        <topology evidence="1">Multi-pass membrane protein</topology>
    </subcellularLocation>
</comment>
<dbReference type="SUPFAM" id="SSF103473">
    <property type="entry name" value="MFS general substrate transporter"/>
    <property type="match status" value="1"/>
</dbReference>
<dbReference type="InterPro" id="IPR005829">
    <property type="entry name" value="Sugar_transporter_CS"/>
</dbReference>
<gene>
    <name evidence="8" type="ORF">C7M84_010238</name>
</gene>
<dbReference type="GO" id="GO:0022857">
    <property type="term" value="F:transmembrane transporter activity"/>
    <property type="evidence" value="ECO:0007669"/>
    <property type="project" value="InterPro"/>
</dbReference>
<feature type="transmembrane region" description="Helical" evidence="6">
    <location>
        <begin position="176"/>
        <end position="195"/>
    </location>
</feature>
<dbReference type="GO" id="GO:0016020">
    <property type="term" value="C:membrane"/>
    <property type="evidence" value="ECO:0007669"/>
    <property type="project" value="UniProtKB-SubCell"/>
</dbReference>
<evidence type="ECO:0000313" key="9">
    <source>
        <dbReference type="Proteomes" id="UP000283509"/>
    </source>
</evidence>
<feature type="domain" description="Major facilitator superfamily (MFS) profile" evidence="7">
    <location>
        <begin position="89"/>
        <end position="561"/>
    </location>
</feature>
<feature type="transmembrane region" description="Helical" evidence="6">
    <location>
        <begin position="20"/>
        <end position="43"/>
    </location>
</feature>
<sequence>MDHKNFDSLLSAIGPGRWTIFMFVSYVSWALLLPYFSLGGAFYNPVVDHWCSVPELSNNSWTLEQRLNYSVPWEYRGGRLERSQCSVYVRDYEAVADLPWSPDLALTPEQAVTLETKSCNQWEFDKSVFHSTVASEWNLVCDRVSLSPFFTSFYFFGAAVGETLIGFLADKYGRRWILRVSTLIFLLTATTSALVPLYSLVLAGRFVLGVIHTIIGPAYIQGMEACPSKLRTILGLLSTAPFALTGMFFGAWAYLIRDWRTLQLVCALPVLLQLIYMPFMDESPRWLLQQGRLKEAAKILKKAGQWHGVTLPADKELMILMEKFQEQSSDKKETPRDAEGFSGRARRWWRDVTVLVRTPALRKITIGLFGCWFCTGLTYWGMSLSGTTYSKDPFLYVVLSSLVEVPGYSGLTPVVGRFGRRSVLSFNFTVCAVAILTILATPKSYTWMIFSLALVGKLFITASYGLMYLVSSELFPTCATSYWWSPSVMFGACAAMGSGFALLLPESNHKPLADTVEQLEFIYGDSGKSSSRSSIESDDISSSLRKDQQDEKDEACPCSSV</sequence>
<protein>
    <submittedName>
        <fullName evidence="8">Putative organic cation transporter protein</fullName>
    </submittedName>
</protein>
<feature type="transmembrane region" description="Helical" evidence="6">
    <location>
        <begin position="201"/>
        <end position="220"/>
    </location>
</feature>
<feature type="transmembrane region" description="Helical" evidence="6">
    <location>
        <begin position="423"/>
        <end position="441"/>
    </location>
</feature>
<dbReference type="Pfam" id="PF00083">
    <property type="entry name" value="Sugar_tr"/>
    <property type="match status" value="1"/>
</dbReference>
<dbReference type="Gene3D" id="1.20.1250.20">
    <property type="entry name" value="MFS general substrate transporter like domains"/>
    <property type="match status" value="1"/>
</dbReference>
<feature type="transmembrane region" description="Helical" evidence="6">
    <location>
        <begin position="261"/>
        <end position="279"/>
    </location>
</feature>
<feature type="region of interest" description="Disordered" evidence="5">
    <location>
        <begin position="525"/>
        <end position="561"/>
    </location>
</feature>
<feature type="transmembrane region" description="Helical" evidence="6">
    <location>
        <begin position="149"/>
        <end position="169"/>
    </location>
</feature>
<name>A0A423UBI5_PENVA</name>
<feature type="transmembrane region" description="Helical" evidence="6">
    <location>
        <begin position="394"/>
        <end position="411"/>
    </location>
</feature>
<evidence type="ECO:0000313" key="8">
    <source>
        <dbReference type="EMBL" id="ROT86066.1"/>
    </source>
</evidence>
<evidence type="ECO:0000256" key="4">
    <source>
        <dbReference type="ARBA" id="ARBA00023136"/>
    </source>
</evidence>
<dbReference type="EMBL" id="QCYY01000023">
    <property type="protein sequence ID" value="ROT86066.1"/>
    <property type="molecule type" value="Genomic_DNA"/>
</dbReference>
<dbReference type="InterPro" id="IPR036259">
    <property type="entry name" value="MFS_trans_sf"/>
</dbReference>
<feature type="transmembrane region" description="Helical" evidence="6">
    <location>
        <begin position="364"/>
        <end position="382"/>
    </location>
</feature>
<dbReference type="STRING" id="6689.A0A423UBI5"/>
<dbReference type="PROSITE" id="PS50850">
    <property type="entry name" value="MFS"/>
    <property type="match status" value="1"/>
</dbReference>
<keyword evidence="2 6" id="KW-0812">Transmembrane</keyword>
<evidence type="ECO:0000256" key="6">
    <source>
        <dbReference type="SAM" id="Phobius"/>
    </source>
</evidence>
<proteinExistence type="predicted"/>
<evidence type="ECO:0000256" key="5">
    <source>
        <dbReference type="SAM" id="MobiDB-lite"/>
    </source>
</evidence>
<dbReference type="InterPro" id="IPR005828">
    <property type="entry name" value="MFS_sugar_transport-like"/>
</dbReference>
<feature type="compositionally biased region" description="Low complexity" evidence="5">
    <location>
        <begin position="525"/>
        <end position="534"/>
    </location>
</feature>
<evidence type="ECO:0000256" key="2">
    <source>
        <dbReference type="ARBA" id="ARBA00022692"/>
    </source>
</evidence>
<dbReference type="OrthoDB" id="2544694at2759"/>
<comment type="caution">
    <text evidence="8">The sequence shown here is derived from an EMBL/GenBank/DDBJ whole genome shotgun (WGS) entry which is preliminary data.</text>
</comment>
<keyword evidence="4 6" id="KW-0472">Membrane</keyword>
<evidence type="ECO:0000259" key="7">
    <source>
        <dbReference type="PROSITE" id="PS50850"/>
    </source>
</evidence>
<reference evidence="8 9" key="1">
    <citation type="submission" date="2018-04" db="EMBL/GenBank/DDBJ databases">
        <authorList>
            <person name="Zhang X."/>
            <person name="Yuan J."/>
            <person name="Li F."/>
            <person name="Xiang J."/>
        </authorList>
    </citation>
    <scope>NUCLEOTIDE SEQUENCE [LARGE SCALE GENOMIC DNA]</scope>
    <source>
        <tissue evidence="8">Muscle</tissue>
    </source>
</reference>
<evidence type="ECO:0000256" key="3">
    <source>
        <dbReference type="ARBA" id="ARBA00022989"/>
    </source>
</evidence>
<dbReference type="InterPro" id="IPR020846">
    <property type="entry name" value="MFS_dom"/>
</dbReference>
<keyword evidence="9" id="KW-1185">Reference proteome</keyword>
<dbReference type="AlphaFoldDB" id="A0A423UBI5"/>
<dbReference type="PANTHER" id="PTHR24064">
    <property type="entry name" value="SOLUTE CARRIER FAMILY 22 MEMBER"/>
    <property type="match status" value="1"/>
</dbReference>
<keyword evidence="3 6" id="KW-1133">Transmembrane helix</keyword>
<dbReference type="Proteomes" id="UP000283509">
    <property type="component" value="Unassembled WGS sequence"/>
</dbReference>
<evidence type="ECO:0000256" key="1">
    <source>
        <dbReference type="ARBA" id="ARBA00004141"/>
    </source>
</evidence>
<feature type="transmembrane region" description="Helical" evidence="6">
    <location>
        <begin position="482"/>
        <end position="504"/>
    </location>
</feature>
<feature type="transmembrane region" description="Helical" evidence="6">
    <location>
        <begin position="232"/>
        <end position="255"/>
    </location>
</feature>